<dbReference type="Pfam" id="PF06863">
    <property type="entry name" value="DUF1254"/>
    <property type="match status" value="1"/>
</dbReference>
<dbReference type="PANTHER" id="PTHR36509">
    <property type="entry name" value="BLL3101 PROTEIN"/>
    <property type="match status" value="1"/>
</dbReference>
<evidence type="ECO:0000313" key="4">
    <source>
        <dbReference type="Proteomes" id="UP000193450"/>
    </source>
</evidence>
<feature type="domain" description="DUF1214" evidence="1">
    <location>
        <begin position="316"/>
        <end position="421"/>
    </location>
</feature>
<dbReference type="SUPFAM" id="SSF160935">
    <property type="entry name" value="VPA0735-like"/>
    <property type="match status" value="1"/>
</dbReference>
<dbReference type="EMBL" id="CP019343">
    <property type="protein sequence ID" value="ARN76422.1"/>
    <property type="molecule type" value="Genomic_DNA"/>
</dbReference>
<evidence type="ECO:0008006" key="5">
    <source>
        <dbReference type="Google" id="ProtNLM"/>
    </source>
</evidence>
<dbReference type="InterPro" id="IPR010679">
    <property type="entry name" value="DUF1254"/>
</dbReference>
<dbReference type="PANTHER" id="PTHR36509:SF2">
    <property type="entry name" value="BLL3101 PROTEIN"/>
    <property type="match status" value="1"/>
</dbReference>
<protein>
    <recommendedName>
        <fullName evidence="5">DUF1254 domain-containing protein</fullName>
    </recommendedName>
</protein>
<gene>
    <name evidence="3" type="ORF">BST96_14320</name>
</gene>
<evidence type="ECO:0000259" key="2">
    <source>
        <dbReference type="Pfam" id="PF06863"/>
    </source>
</evidence>
<dbReference type="InterPro" id="IPR010621">
    <property type="entry name" value="DUF1214"/>
</dbReference>
<dbReference type="Pfam" id="PF06742">
    <property type="entry name" value="DUF1214"/>
    <property type="match status" value="1"/>
</dbReference>
<dbReference type="STRING" id="716816.BST96_14320"/>
<dbReference type="InterPro" id="IPR037049">
    <property type="entry name" value="DUF1214_C_sf"/>
</dbReference>
<dbReference type="AlphaFoldDB" id="A0A1X9NJ81"/>
<evidence type="ECO:0000259" key="1">
    <source>
        <dbReference type="Pfam" id="PF06742"/>
    </source>
</evidence>
<dbReference type="Proteomes" id="UP000193450">
    <property type="component" value="Chromosome"/>
</dbReference>
<organism evidence="3 4">
    <name type="scientific">Oceanicoccus sagamiensis</name>
    <dbReference type="NCBI Taxonomy" id="716816"/>
    <lineage>
        <taxon>Bacteria</taxon>
        <taxon>Pseudomonadati</taxon>
        <taxon>Pseudomonadota</taxon>
        <taxon>Gammaproteobacteria</taxon>
        <taxon>Cellvibrionales</taxon>
        <taxon>Spongiibacteraceae</taxon>
        <taxon>Oceanicoccus</taxon>
    </lineage>
</organism>
<reference evidence="3 4" key="1">
    <citation type="submission" date="2016-11" db="EMBL/GenBank/DDBJ databases">
        <title>Trade-off between light-utilization and light-protection in marine flavobacteria.</title>
        <authorList>
            <person name="Kumagai Y."/>
        </authorList>
    </citation>
    <scope>NUCLEOTIDE SEQUENCE [LARGE SCALE GENOMIC DNA]</scope>
    <source>
        <strain evidence="3 4">NBRC 107125</strain>
    </source>
</reference>
<feature type="domain" description="DUF1254" evidence="2">
    <location>
        <begin position="44"/>
        <end position="171"/>
    </location>
</feature>
<dbReference type="InterPro" id="IPR037050">
    <property type="entry name" value="DUF1254_sf"/>
</dbReference>
<dbReference type="KEGG" id="osg:BST96_14320"/>
<keyword evidence="4" id="KW-1185">Reference proteome</keyword>
<dbReference type="Gene3D" id="2.60.40.1610">
    <property type="entry name" value="Domain of unknown function DUF1254"/>
    <property type="match status" value="1"/>
</dbReference>
<proteinExistence type="predicted"/>
<dbReference type="Gene3D" id="2.60.120.600">
    <property type="entry name" value="Domain of unknown function DUF1214, C-terminal domain"/>
    <property type="match status" value="1"/>
</dbReference>
<sequence length="437" mass="48140">MSAVLAYQGVSQLKQFSSAYIYGYPLLLMHETEKVMLSGPVAENQLTHNITFPDHNFRNVVRPNVDTLYTIAWLNLAKEPQVLSVPDMGERYYISPFMDAWTNVFASVGTRTTGNQAGDYILVGPDWQGELPQDVATIQSPTNQVWMIQRIQTNGTDDVEAVKTMQKQFALASLSQWQQGISTEVYSGTISKNDPDNNPALTVEQMSANTFLATLADVLALQASPAEDKAAIETLAALGVTAGQYSPDAQGWLGQAMADWAINFTQEKIKQQLAEPRELDNGWAIFRDGIGNYGTDYRFRTGVAIIGLGALPPEDALYPNTLVDSTGQTLDGQHSYKLHFQAGQVPPVNAFWSVTMYDSEGFLIENPINRYALGSRDKLQYNADGSLDILLQQQRPASGTDNWLPTPSDNFAVTLRLYAPQSSATNGSWPLPQVIKQ</sequence>
<accession>A0A1X9NJ81</accession>
<name>A0A1X9NJ81_9GAMM</name>
<evidence type="ECO:0000313" key="3">
    <source>
        <dbReference type="EMBL" id="ARN76422.1"/>
    </source>
</evidence>